<feature type="transmembrane region" description="Helical" evidence="1">
    <location>
        <begin position="995"/>
        <end position="1015"/>
    </location>
</feature>
<keyword evidence="1" id="KW-1133">Transmembrane helix</keyword>
<feature type="transmembrane region" description="Helical" evidence="1">
    <location>
        <begin position="1633"/>
        <end position="1653"/>
    </location>
</feature>
<keyword evidence="1" id="KW-0812">Transmembrane</keyword>
<keyword evidence="4" id="KW-1185">Reference proteome</keyword>
<feature type="transmembrane region" description="Helical" evidence="1">
    <location>
        <begin position="844"/>
        <end position="862"/>
    </location>
</feature>
<dbReference type="Proteomes" id="UP000332933">
    <property type="component" value="Unassembled WGS sequence"/>
</dbReference>
<feature type="transmembrane region" description="Helical" evidence="1">
    <location>
        <begin position="753"/>
        <end position="771"/>
    </location>
</feature>
<organism evidence="3 4">
    <name type="scientific">Aphanomyces stellatus</name>
    <dbReference type="NCBI Taxonomy" id="120398"/>
    <lineage>
        <taxon>Eukaryota</taxon>
        <taxon>Sar</taxon>
        <taxon>Stramenopiles</taxon>
        <taxon>Oomycota</taxon>
        <taxon>Saprolegniomycetes</taxon>
        <taxon>Saprolegniales</taxon>
        <taxon>Verrucalvaceae</taxon>
        <taxon>Aphanomyces</taxon>
    </lineage>
</organism>
<feature type="transmembrane region" description="Helical" evidence="1">
    <location>
        <begin position="783"/>
        <end position="810"/>
    </location>
</feature>
<feature type="transmembrane region" description="Helical" evidence="1">
    <location>
        <begin position="1673"/>
        <end position="1693"/>
    </location>
</feature>
<reference evidence="3 4" key="1">
    <citation type="submission" date="2019-03" db="EMBL/GenBank/DDBJ databases">
        <authorList>
            <person name="Gaulin E."/>
            <person name="Dumas B."/>
        </authorList>
    </citation>
    <scope>NUCLEOTIDE SEQUENCE [LARGE SCALE GENOMIC DNA]</scope>
    <source>
        <strain evidence="3">CBS 568.67</strain>
    </source>
</reference>
<evidence type="ECO:0000313" key="3">
    <source>
        <dbReference type="EMBL" id="VFU00626.1"/>
    </source>
</evidence>
<feature type="transmembrane region" description="Helical" evidence="1">
    <location>
        <begin position="671"/>
        <end position="693"/>
    </location>
</feature>
<keyword evidence="1" id="KW-0472">Membrane</keyword>
<sequence>MAKFPVHITSAHKYEVHPPPNNDQDNIPTHHQHRVSLVVKPHPPSHNHIASDDAMTRLQTLESAAGFVYVAASIAASCMYVALLLPSLANDMWWPRFNASGTHVFLGDVVNFRVGLTPSTAHIDAVTLSLIDPSMAFVQSYGLPTTTIELTPVYARRLVLQATTDLEDIVRALHAGLDDDSNDNDPWVFQLPVQYCYVDFDQRFELARSSRRQARCAASYRSNAAVYLEPILRNVDATQWDDRPTHGPFCTALLAGVLDDGGASWLDATQHAFVDVVTEASHWRAKNVTQWQLQWHNQWLPRVDESIAVQNVLWLHVNLAVKTMPFAPTATWTSGVLHVDFWSMLQAADRNASSSLVRTSTRYIGDATIDVISDKLELSVVRRVWTAKVGPFGTIDAYWVSRPPSLAHAVVAYRTALLSFVQANAAALDSFQRIGSCATVNPSPHSWTPATHVERVFYGGSPLCVDHAVDGSMDPQASFGFDDSCMDMTALTVDLRPNNLVFAFLATLATTTTTTSSLTERVAAITQILCTASNVGCAESLSRAATLAMQLHPIDFDLDPVVRDVAAVSVVQVAQDRQAPSPSPASSFSHTDAASDDIWLHTPLISSMDDVTWTFIGWVMLYDWTVHLREVVSFQGDHGAVTLISKRYTLQAYSQDGLNLSHRASKIVRLVVVYTSTLLGLVAALLFLYGAAIRFRVLGRNLFRFNRVAGSVWVGRIFLCLRGFTAVALLGTSSMELTNDHGLSRFEPRPRSCLASMLVNGEATWLAYVLHDVLAAFVADHSYYAAPVSTCVAFCILVVVDLAAPIVPSMVLTPASACRTRILAKQVVCVDGVVYFGLPGRALLVMAVQVAVVGMVYAVAIGGRWRRTSAPVALLISGASEAFLDVTPQDEHHHSTCFDKVTCVMCGLLTMQAPVDTDTLYMFDIKSWSLLTHTNNTSESPRKRLKHRRHSCVFQAPVFTPKAMPPPPMSPMSLALTDLITTSTTTPRGVMRRHACVGLVFMALSLTSSILYIVATATIMTNDFWWAHFNVTGGTTQAFLGNFFNDQLLLNPIGGVVDGQLDRREYSESVIFGAASTTSPLSVVSSSPMYARAVHYEATTDLAGAICGLRGLDACSVPTMATQWCWLDFRHEFAVANSARRQRRCATQYGENGAVVLEAALRNVDWAAFASCWGEAFDIAFGRELAQTSSGRAWLKSVQVDTMLDVDDEVGVWVHGGGISHFALQFQNFKRLGLVESYTIQNAFGTSFSMPLKVQHGLWQPDKQTSLKLYWTLANDFAAVVSPGFILEGASLISSSANFAYANITARSILIATGVLPSVFSPAYETLEMTLGPFGSIDAFHVACPHSATLLYTAVSNAVKSTIAISRNTEAAFLALDMPMAGFMPCPVAWSRTPRFGGNLLCPTDMDISTAALQSPWTDDSCNAAIDVVYPTPMSFVVASVASRGNNISDACTNVAPGTWTHAQCEATLHQASAFVQTALKPTQTAAFASMAAAAQQDIARLNVSLLQFDASMMASSPPLLRFTLFDSPSSSFDFFAWTFAVEWILGYRQVVSFHGDVASLTLLRAASLSMDAVPNPLDVPLSASSYYRGILVATTLILTVVALLTTAYVVASCGCIEGRNLLELQRVAALVWIGRPLLVLRAVVALMLLSTADLTLVQNDPLGLLTTLEARYLTWYQLGLAATEVVWLVYVVSDVCIPLTRQYTTQYTTKSSIMTSFLVGAVSFVLPAGHRVTVARTCRVTILDLEIECDAGTVYIGSMARFLSLVVLTLVCMAAAFAYERLRHPVHEDARHTASALLAAAAKYHFALNGWKFKDCHYLDLASGVITGLLCVEYGRKFYVLDVKLWRVFVLDVPNELRVPKEHPLYEHVQFAFPLVGNRG</sequence>
<feature type="transmembrane region" description="Helical" evidence="1">
    <location>
        <begin position="1755"/>
        <end position="1780"/>
    </location>
</feature>
<dbReference type="EMBL" id="CAADRA010007354">
    <property type="protein sequence ID" value="VFU00626.1"/>
    <property type="molecule type" value="Genomic_DNA"/>
</dbReference>
<accession>A0A485LQT3</accession>
<gene>
    <name evidence="3" type="primary">Aste57867_23983</name>
    <name evidence="2" type="ORF">As57867_023910</name>
    <name evidence="3" type="ORF">ASTE57867_23983</name>
</gene>
<feature type="transmembrane region" description="Helical" evidence="1">
    <location>
        <begin position="1587"/>
        <end position="1612"/>
    </location>
</feature>
<protein>
    <submittedName>
        <fullName evidence="3">Aste57867_23983 protein</fullName>
    </submittedName>
</protein>
<feature type="transmembrane region" description="Helical" evidence="1">
    <location>
        <begin position="713"/>
        <end position="732"/>
    </location>
</feature>
<evidence type="ECO:0000313" key="4">
    <source>
        <dbReference type="Proteomes" id="UP000332933"/>
    </source>
</evidence>
<proteinExistence type="predicted"/>
<evidence type="ECO:0000256" key="1">
    <source>
        <dbReference type="SAM" id="Phobius"/>
    </source>
</evidence>
<feature type="transmembrane region" description="Helical" evidence="1">
    <location>
        <begin position="1714"/>
        <end position="1735"/>
    </location>
</feature>
<reference evidence="2" key="2">
    <citation type="submission" date="2019-06" db="EMBL/GenBank/DDBJ databases">
        <title>Genomics analysis of Aphanomyces spp. identifies a new class of oomycete effector associated with host adaptation.</title>
        <authorList>
            <person name="Gaulin E."/>
        </authorList>
    </citation>
    <scope>NUCLEOTIDE SEQUENCE</scope>
    <source>
        <strain evidence="2">CBS 578.67</strain>
    </source>
</reference>
<name>A0A485LQT3_9STRA</name>
<dbReference type="EMBL" id="VJMH01007328">
    <property type="protein sequence ID" value="KAF0684062.1"/>
    <property type="molecule type" value="Genomic_DNA"/>
</dbReference>
<evidence type="ECO:0000313" key="2">
    <source>
        <dbReference type="EMBL" id="KAF0684062.1"/>
    </source>
</evidence>
<feature type="transmembrane region" description="Helical" evidence="1">
    <location>
        <begin position="67"/>
        <end position="88"/>
    </location>
</feature>